<gene>
    <name evidence="1" type="ORF">SAMN04489707_102725</name>
</gene>
<organism evidence="1 2">
    <name type="scientific">Paenacidovorax caeni</name>
    <dbReference type="NCBI Taxonomy" id="343013"/>
    <lineage>
        <taxon>Bacteria</taxon>
        <taxon>Pseudomonadati</taxon>
        <taxon>Pseudomonadota</taxon>
        <taxon>Betaproteobacteria</taxon>
        <taxon>Burkholderiales</taxon>
        <taxon>Comamonadaceae</taxon>
        <taxon>Paenacidovorax</taxon>
    </lineage>
</organism>
<evidence type="ECO:0000313" key="1">
    <source>
        <dbReference type="EMBL" id="SFU85430.1"/>
    </source>
</evidence>
<dbReference type="RefSeq" id="WP_054256656.1">
    <property type="nucleotide sequence ID" value="NZ_CYIG01000022.1"/>
</dbReference>
<proteinExistence type="predicted"/>
<keyword evidence="2" id="KW-1185">Reference proteome</keyword>
<dbReference type="EMBL" id="FPBX01000027">
    <property type="protein sequence ID" value="SFU85430.1"/>
    <property type="molecule type" value="Genomic_DNA"/>
</dbReference>
<accession>A0A1I7JJU0</accession>
<dbReference type="STRING" id="343013.SAMN04489707_102725"/>
<dbReference type="NCBIfam" id="TIGR01635">
    <property type="entry name" value="tail_comp_S"/>
    <property type="match status" value="1"/>
</dbReference>
<dbReference type="OrthoDB" id="2081253at2"/>
<dbReference type="Proteomes" id="UP000183656">
    <property type="component" value="Unassembled WGS sequence"/>
</dbReference>
<name>A0A1I7JJU0_9BURK</name>
<protein>
    <submittedName>
        <fullName evidence="1">Phage virion morphogenesis (Putative tail completion) protein</fullName>
    </submittedName>
</protein>
<dbReference type="InterPro" id="IPR006522">
    <property type="entry name" value="Phage_virion_morphogenesis"/>
</dbReference>
<reference evidence="1 2" key="1">
    <citation type="submission" date="2016-10" db="EMBL/GenBank/DDBJ databases">
        <authorList>
            <person name="de Groot N.N."/>
        </authorList>
    </citation>
    <scope>NUCLEOTIDE SEQUENCE [LARGE SCALE GENOMIC DNA]</scope>
    <source>
        <strain evidence="1 2">R-24608</strain>
    </source>
</reference>
<dbReference type="Pfam" id="PF05069">
    <property type="entry name" value="Phage_tail_S"/>
    <property type="match status" value="1"/>
</dbReference>
<evidence type="ECO:0000313" key="2">
    <source>
        <dbReference type="Proteomes" id="UP000183656"/>
    </source>
</evidence>
<sequence length="161" mass="17976">MAGARFDGTAAIEHLSGLVDAINDPSPLLAELGEYGLRSTRARFKSQTAPDGTAWAALQPWYQREKRRNKSRILTLNGYLRGQMTWQLVGDRTVEIGSNLPYAAVHQFGATIKPRAARVLMFRGHVAKSVTIPARPYLGLSDEDRSEIVERTLEWLQRVGK</sequence>
<dbReference type="AlphaFoldDB" id="A0A1I7JJU0"/>